<dbReference type="Gene3D" id="3.40.50.720">
    <property type="entry name" value="NAD(P)-binding Rossmann-like Domain"/>
    <property type="match status" value="2"/>
</dbReference>
<dbReference type="Proteomes" id="UP000187013">
    <property type="component" value="Unassembled WGS sequence"/>
</dbReference>
<dbReference type="GO" id="GO:0030267">
    <property type="term" value="F:glyoxylate reductase (NADPH) activity"/>
    <property type="evidence" value="ECO:0007669"/>
    <property type="project" value="TreeGrafter"/>
</dbReference>
<organism evidence="4 5">
    <name type="scientific">Zygosaccharomyces rouxii</name>
    <dbReference type="NCBI Taxonomy" id="4956"/>
    <lineage>
        <taxon>Eukaryota</taxon>
        <taxon>Fungi</taxon>
        <taxon>Dikarya</taxon>
        <taxon>Ascomycota</taxon>
        <taxon>Saccharomycotina</taxon>
        <taxon>Saccharomycetes</taxon>
        <taxon>Saccharomycetales</taxon>
        <taxon>Saccharomycetaceae</taxon>
        <taxon>Zygosaccharomyces</taxon>
    </lineage>
</organism>
<dbReference type="GO" id="GO:0016618">
    <property type="term" value="F:hydroxypyruvate reductase [NAD(P)H] activity"/>
    <property type="evidence" value="ECO:0007669"/>
    <property type="project" value="TreeGrafter"/>
</dbReference>
<dbReference type="InterPro" id="IPR006140">
    <property type="entry name" value="D-isomer_DH_NAD-bd"/>
</dbReference>
<sequence length="373" mass="41848">MPDKPTVLFVAAPNYESNILHSSQFNNRFHTLTHIVGSKDSFLEFLANHQTYDIRAIYGGYPAFSSIGGLTQDLIEHELFPKHLKCIAICSRGHNGFDLDCLSRHGIQLYKYQDDNIVHGKEVSDFQRGQVGNDVADSALWHILEGFRKFSYQQYLTRKNETTIAARSEGLGKPGFAFGHELQGLKIESPRGKKCLILGLGSIGKRIGIKVQYGLEMEVHYSKRTQDLEASAAHGWTFHKLDDTLYEQLWQFSAVVVALPLTNKTKHLINDHFLSHCNGRELVIVNVGRGNILHRDQVHAALQNGKLRHLGEDVFYNEPMVDQELRDDLKYTTVTPHIGSSTAQVFYQSCELALANILAATGGGETDPFSRVV</sequence>
<dbReference type="InterPro" id="IPR036291">
    <property type="entry name" value="NAD(P)-bd_dom_sf"/>
</dbReference>
<dbReference type="OrthoDB" id="298012at2759"/>
<evidence type="ECO:0000256" key="1">
    <source>
        <dbReference type="ARBA" id="ARBA00023002"/>
    </source>
</evidence>
<feature type="domain" description="D-isomer specific 2-hydroxyacid dehydrogenase NAD-binding" evidence="3">
    <location>
        <begin position="183"/>
        <end position="339"/>
    </location>
</feature>
<dbReference type="GO" id="GO:0005829">
    <property type="term" value="C:cytosol"/>
    <property type="evidence" value="ECO:0007669"/>
    <property type="project" value="TreeGrafter"/>
</dbReference>
<dbReference type="Pfam" id="PF02826">
    <property type="entry name" value="2-Hacid_dh_C"/>
    <property type="match status" value="1"/>
</dbReference>
<accession>A0A1Q3AKV9</accession>
<evidence type="ECO:0000259" key="3">
    <source>
        <dbReference type="Pfam" id="PF02826"/>
    </source>
</evidence>
<comment type="caution">
    <text evidence="4">The sequence shown here is derived from an EMBL/GenBank/DDBJ whole genome shotgun (WGS) entry which is preliminary data.</text>
</comment>
<reference evidence="4 5" key="1">
    <citation type="submission" date="2016-08" db="EMBL/GenBank/DDBJ databases">
        <title>Draft genome sequence of allopolyploid Zygosaccharomyces rouxii.</title>
        <authorList>
            <person name="Watanabe J."/>
            <person name="Uehara K."/>
            <person name="Mogi Y."/>
            <person name="Tsukioka Y."/>
        </authorList>
    </citation>
    <scope>NUCLEOTIDE SEQUENCE [LARGE SCALE GENOMIC DNA]</scope>
    <source>
        <strain evidence="4 5">NBRC 110957</strain>
    </source>
</reference>
<evidence type="ECO:0000313" key="4">
    <source>
        <dbReference type="EMBL" id="GAV56270.1"/>
    </source>
</evidence>
<protein>
    <recommendedName>
        <fullName evidence="3">D-isomer specific 2-hydroxyacid dehydrogenase NAD-binding domain-containing protein</fullName>
    </recommendedName>
</protein>
<proteinExistence type="predicted"/>
<dbReference type="PANTHER" id="PTHR10996">
    <property type="entry name" value="2-HYDROXYACID DEHYDROGENASE-RELATED"/>
    <property type="match status" value="1"/>
</dbReference>
<evidence type="ECO:0000256" key="2">
    <source>
        <dbReference type="ARBA" id="ARBA00023027"/>
    </source>
</evidence>
<dbReference type="InterPro" id="IPR050223">
    <property type="entry name" value="D-isomer_2-hydroxyacid_DH"/>
</dbReference>
<keyword evidence="2" id="KW-0520">NAD</keyword>
<dbReference type="GO" id="GO:0051287">
    <property type="term" value="F:NAD binding"/>
    <property type="evidence" value="ECO:0007669"/>
    <property type="project" value="InterPro"/>
</dbReference>
<name>A0A1Q3AKV9_ZYGRO</name>
<dbReference type="PANTHER" id="PTHR10996:SF178">
    <property type="entry name" value="2-HYDROXYACID DEHYDROGENASE YGL185C-RELATED"/>
    <property type="match status" value="1"/>
</dbReference>
<keyword evidence="1" id="KW-0560">Oxidoreductase</keyword>
<dbReference type="EMBL" id="BDGX01000054">
    <property type="protein sequence ID" value="GAV56270.1"/>
    <property type="molecule type" value="Genomic_DNA"/>
</dbReference>
<dbReference type="SUPFAM" id="SSF51735">
    <property type="entry name" value="NAD(P)-binding Rossmann-fold domains"/>
    <property type="match status" value="1"/>
</dbReference>
<evidence type="ECO:0000313" key="5">
    <source>
        <dbReference type="Proteomes" id="UP000187013"/>
    </source>
</evidence>
<gene>
    <name evidence="4" type="ORF">ZYGR_0BB00470</name>
</gene>
<dbReference type="AlphaFoldDB" id="A0A1Q3AKV9"/>
<dbReference type="SUPFAM" id="SSF52283">
    <property type="entry name" value="Formate/glycerate dehydrogenase catalytic domain-like"/>
    <property type="match status" value="1"/>
</dbReference>